<proteinExistence type="predicted"/>
<dbReference type="Proteomes" id="UP000003155">
    <property type="component" value="Unassembled WGS sequence"/>
</dbReference>
<comment type="caution">
    <text evidence="1">The sequence shown here is derived from an EMBL/GenBank/DDBJ whole genome shotgun (WGS) entry which is preliminary data.</text>
</comment>
<keyword evidence="2" id="KW-1185">Reference proteome</keyword>
<gene>
    <name evidence="1" type="ORF">HMPREF9303_2060</name>
</gene>
<sequence>MNFLRIYAVFAGDAAKLENKIVKAKADMCFPWARMCYKQQRQAFQPAFMGTSVLA</sequence>
<dbReference type="RefSeq" id="WP_004351988.1">
    <property type="nucleotide sequence ID" value="NZ_AEXO01000022.1"/>
</dbReference>
<dbReference type="EMBL" id="AEXO01000022">
    <property type="protein sequence ID" value="EGC87203.1"/>
    <property type="molecule type" value="Genomic_DNA"/>
</dbReference>
<evidence type="ECO:0000313" key="1">
    <source>
        <dbReference type="EMBL" id="EGC87203.1"/>
    </source>
</evidence>
<dbReference type="AlphaFoldDB" id="F0H4W0"/>
<accession>F0H4W0</accession>
<organism evidence="1 2">
    <name type="scientific">Prevotella denticola CRIS 18C-A</name>
    <dbReference type="NCBI Taxonomy" id="944557"/>
    <lineage>
        <taxon>Bacteria</taxon>
        <taxon>Pseudomonadati</taxon>
        <taxon>Bacteroidota</taxon>
        <taxon>Bacteroidia</taxon>
        <taxon>Bacteroidales</taxon>
        <taxon>Prevotellaceae</taxon>
        <taxon>Prevotella</taxon>
    </lineage>
</organism>
<protein>
    <submittedName>
        <fullName evidence="1">Uncharacterized protein</fullName>
    </submittedName>
</protein>
<reference evidence="1 2" key="1">
    <citation type="submission" date="2011-02" db="EMBL/GenBank/DDBJ databases">
        <authorList>
            <person name="Durkin A.S."/>
            <person name="Madupu R."/>
            <person name="Torralba M."/>
            <person name="Gillis M."/>
            <person name="Methe B."/>
            <person name="Sutton G."/>
            <person name="Nelson K.E."/>
        </authorList>
    </citation>
    <scope>NUCLEOTIDE SEQUENCE [LARGE SCALE GENOMIC DNA]</scope>
    <source>
        <strain evidence="1 2">CRIS 18C-A</strain>
    </source>
</reference>
<evidence type="ECO:0000313" key="2">
    <source>
        <dbReference type="Proteomes" id="UP000003155"/>
    </source>
</evidence>
<name>F0H4W0_9BACT</name>